<feature type="domain" description="Xylose isomerase-like TIM barrel" evidence="1">
    <location>
        <begin position="32"/>
        <end position="274"/>
    </location>
</feature>
<dbReference type="RefSeq" id="WP_119349086.1">
    <property type="nucleotide sequence ID" value="NZ_QWET01000004.1"/>
</dbReference>
<dbReference type="Pfam" id="PF01261">
    <property type="entry name" value="AP_endonuc_2"/>
    <property type="match status" value="1"/>
</dbReference>
<reference evidence="2 3" key="1">
    <citation type="journal article" date="2015" name="Int. J. Syst. Evol. Microbiol.">
        <title>Mariniphaga sediminis sp. nov., isolated from coastal sediment.</title>
        <authorList>
            <person name="Wang F.Q."/>
            <person name="Shen Q.Y."/>
            <person name="Chen G.J."/>
            <person name="Du Z.J."/>
        </authorList>
    </citation>
    <scope>NUCLEOTIDE SEQUENCE [LARGE SCALE GENOMIC DNA]</scope>
    <source>
        <strain evidence="2 3">SY21</strain>
    </source>
</reference>
<proteinExistence type="predicted"/>
<dbReference type="GO" id="GO:0016853">
    <property type="term" value="F:isomerase activity"/>
    <property type="evidence" value="ECO:0007669"/>
    <property type="project" value="UniProtKB-KW"/>
</dbReference>
<evidence type="ECO:0000259" key="1">
    <source>
        <dbReference type="Pfam" id="PF01261"/>
    </source>
</evidence>
<dbReference type="EMBL" id="QWET01000004">
    <property type="protein sequence ID" value="RIH65850.1"/>
    <property type="molecule type" value="Genomic_DNA"/>
</dbReference>
<organism evidence="2 3">
    <name type="scientific">Mariniphaga sediminis</name>
    <dbReference type="NCBI Taxonomy" id="1628158"/>
    <lineage>
        <taxon>Bacteria</taxon>
        <taxon>Pseudomonadati</taxon>
        <taxon>Bacteroidota</taxon>
        <taxon>Bacteroidia</taxon>
        <taxon>Marinilabiliales</taxon>
        <taxon>Prolixibacteraceae</taxon>
        <taxon>Mariniphaga</taxon>
    </lineage>
</organism>
<dbReference type="PANTHER" id="PTHR12110:SF41">
    <property type="entry name" value="INOSOSE DEHYDRATASE"/>
    <property type="match status" value="1"/>
</dbReference>
<dbReference type="InterPro" id="IPR050312">
    <property type="entry name" value="IolE/XylAMocC-like"/>
</dbReference>
<dbReference type="OrthoDB" id="9798407at2"/>
<keyword evidence="3" id="KW-1185">Reference proteome</keyword>
<comment type="caution">
    <text evidence="2">The sequence shown here is derived from an EMBL/GenBank/DDBJ whole genome shotgun (WGS) entry which is preliminary data.</text>
</comment>
<dbReference type="Proteomes" id="UP000266441">
    <property type="component" value="Unassembled WGS sequence"/>
</dbReference>
<dbReference type="AlphaFoldDB" id="A0A399D5Y6"/>
<dbReference type="InterPro" id="IPR013022">
    <property type="entry name" value="Xyl_isomerase-like_TIM-brl"/>
</dbReference>
<dbReference type="Gene3D" id="3.20.20.150">
    <property type="entry name" value="Divalent-metal-dependent TIM barrel enzymes"/>
    <property type="match status" value="1"/>
</dbReference>
<keyword evidence="2" id="KW-0413">Isomerase</keyword>
<gene>
    <name evidence="2" type="ORF">D1164_06155</name>
</gene>
<evidence type="ECO:0000313" key="2">
    <source>
        <dbReference type="EMBL" id="RIH65850.1"/>
    </source>
</evidence>
<name>A0A399D5Y6_9BACT</name>
<protein>
    <submittedName>
        <fullName evidence="2">Xylose isomerase</fullName>
    </submittedName>
</protein>
<evidence type="ECO:0000313" key="3">
    <source>
        <dbReference type="Proteomes" id="UP000266441"/>
    </source>
</evidence>
<dbReference type="SUPFAM" id="SSF51658">
    <property type="entry name" value="Xylose isomerase-like"/>
    <property type="match status" value="1"/>
</dbReference>
<dbReference type="PANTHER" id="PTHR12110">
    <property type="entry name" value="HYDROXYPYRUVATE ISOMERASE"/>
    <property type="match status" value="1"/>
</dbReference>
<accession>A0A399D5Y6</accession>
<sequence>MIQIANAPCSWGALEFEMEGKALGYQQVLSEMVETGYAGTELGDWGFMPTDPTLLKNLLREKNLKLVGAFVPVAFSNPDAHDAGVEQALKTAKLMFEAGYPGAFIILADNNGSVEERVKNAGKITPEMGLTENQWKVFATGVEKVAKAVKDIFGMRTVFHHHCAGYVEAPWELDSLMNLTDPELLGLCLDMGHYAFGGGDPVHALKKYYSRIWHVHFKDYDPAVGEDAVQKGYDYFKAVEKAVFCELGKGNVDFKTIVNILKEKEYDGWIVVEQDVLPGMGSPKKCAVWNRQFIQSLGF</sequence>
<dbReference type="InterPro" id="IPR036237">
    <property type="entry name" value="Xyl_isomerase-like_sf"/>
</dbReference>